<dbReference type="SUPFAM" id="SSF82615">
    <property type="entry name" value="Polo-box domain"/>
    <property type="match status" value="2"/>
</dbReference>
<name>A0A0D1XCW6_9EURO</name>
<evidence type="ECO:0000256" key="7">
    <source>
        <dbReference type="SAM" id="MobiDB-lite"/>
    </source>
</evidence>
<evidence type="ECO:0000256" key="5">
    <source>
        <dbReference type="ARBA" id="ARBA00022840"/>
    </source>
</evidence>
<dbReference type="GO" id="GO:0000922">
    <property type="term" value="C:spindle pole"/>
    <property type="evidence" value="ECO:0007669"/>
    <property type="project" value="TreeGrafter"/>
</dbReference>
<dbReference type="Proteomes" id="UP000053599">
    <property type="component" value="Unassembled WGS sequence"/>
</dbReference>
<dbReference type="InterPro" id="IPR000719">
    <property type="entry name" value="Prot_kinase_dom"/>
</dbReference>
<feature type="domain" description="Protein kinase" evidence="8">
    <location>
        <begin position="60"/>
        <end position="318"/>
    </location>
</feature>
<sequence length="1067" mass="118474">MDVLSPRPVNLPMMLPPKAMKKPKLEAKKSEERPTNPDRIDDKWRPPTTITEPGSAAETYSMGRKLGKGGFAVCFEGRAKKTSEIFALKVVKAKVEQKKMMEKFRTELQIHAKMHHPNIVEFLRAFTIEDHTYVVLELCPNGSLTEMVKARSCLSLPEVRRFMIQICGGVKYMHKRSVIHRDLKMGNIFLDSRMNIKIGDFGLAAVMADEQDRRTTLCGTPNYIAPEILSKSGNRGHDNKVDTWAVGVICYAMLMGTPPFQSKTQQEIYTKLRSLEYEWKIDSKNYIPPQAKDFVAACLNLNSAERPDMDELVEYEFFTTGAIADELDILCLKSSPTWLENVDPRGDKVRSGYGVGHSRICRDCGVGRGSDGRPRAGVGIAAGISTLVEIEAENRQGCAPVVPLPAGILYKQFADAHNEWAARQKQRLLGNQVRSRKPIVDQSDASAGQGKLAKAVTESLPAVVQNVPSMSGAPIARHFQSFAAQQRQQAVPAAMPRRTERVPEDLPLKKETEITEQPPQALLKERPLRAATLRATRSTNLREPISQSVSHTSRTLPRSATVPDAIDGLAKRIEASLGRAESRQVRGGMEMARPGIEERVRKVSRAVVGTENATVRPDSSSSASSGSFGDLPIRALQPTTGNDRVKSLEVVEKHRQAVKAPEMQRTAPQSGPHSQTSLPRHQSRIIAPTDRATIVPESSSAAILDALRSLHKALDSRSFDDGSQRPRTAYGTRKIRDTSNYPRVDKWVDYATRHGIAYILTDATVGMILKSSEDNTMPSSCVVVRNAGQHTLKRAKGLEYQFVPQGQDAHDVEFYEECDYVIGMKRMDVPARNFLLDLEQYSSQVAAASAIQAGLWGSEAERMKEVALLDKFGKYMNKQTGHSDPQDAKQAGSSRHFVHFYQRVGNVGVWRFVDGGLQFNFPDHTKLTVRPQISENGESRYQVDCVYLVPTDAINLGHHGIASAEAMERRGTVSIPLEDIMTNVLRRSEMELIRTNEIKEKLSWIRAVIGCWIKEGGLGRMGEEKLGWSGLQERRDDKRIKLQWVTVGRCGGDGEGAGKGVKHSSEQ</sequence>
<dbReference type="GO" id="GO:0005737">
    <property type="term" value="C:cytoplasm"/>
    <property type="evidence" value="ECO:0007669"/>
    <property type="project" value="TreeGrafter"/>
</dbReference>
<proteinExistence type="predicted"/>
<evidence type="ECO:0000313" key="9">
    <source>
        <dbReference type="EMBL" id="KIV85711.1"/>
    </source>
</evidence>
<dbReference type="CDD" id="cd14099">
    <property type="entry name" value="STKc_PLK"/>
    <property type="match status" value="1"/>
</dbReference>
<evidence type="ECO:0000256" key="4">
    <source>
        <dbReference type="ARBA" id="ARBA00022777"/>
    </source>
</evidence>
<dbReference type="GO" id="GO:0005634">
    <property type="term" value="C:nucleus"/>
    <property type="evidence" value="ECO:0007669"/>
    <property type="project" value="TreeGrafter"/>
</dbReference>
<dbReference type="FunFam" id="3.30.200.20:FF:000042">
    <property type="entry name" value="Aurora kinase A"/>
    <property type="match status" value="1"/>
</dbReference>
<evidence type="ECO:0000256" key="2">
    <source>
        <dbReference type="ARBA" id="ARBA00022679"/>
    </source>
</evidence>
<keyword evidence="5 6" id="KW-0067">ATP-binding</keyword>
<dbReference type="STRING" id="1016849.A0A0D1XCW6"/>
<dbReference type="GO" id="GO:0005524">
    <property type="term" value="F:ATP binding"/>
    <property type="evidence" value="ECO:0007669"/>
    <property type="project" value="UniProtKB-UniRule"/>
</dbReference>
<feature type="compositionally biased region" description="Basic and acidic residues" evidence="7">
    <location>
        <begin position="23"/>
        <end position="45"/>
    </location>
</feature>
<evidence type="ECO:0000313" key="10">
    <source>
        <dbReference type="Proteomes" id="UP000053599"/>
    </source>
</evidence>
<keyword evidence="3 6" id="KW-0547">Nucleotide-binding</keyword>
<dbReference type="Gene3D" id="1.10.510.10">
    <property type="entry name" value="Transferase(Phosphotransferase) domain 1"/>
    <property type="match status" value="1"/>
</dbReference>
<feature type="region of interest" description="Disordered" evidence="7">
    <location>
        <begin position="656"/>
        <end position="681"/>
    </location>
</feature>
<feature type="binding site" evidence="6">
    <location>
        <position position="89"/>
    </location>
    <ligand>
        <name>ATP</name>
        <dbReference type="ChEBI" id="CHEBI:30616"/>
    </ligand>
</feature>
<keyword evidence="4" id="KW-0418">Kinase</keyword>
<dbReference type="PROSITE" id="PS00107">
    <property type="entry name" value="PROTEIN_KINASE_ATP"/>
    <property type="match status" value="1"/>
</dbReference>
<dbReference type="GO" id="GO:0004674">
    <property type="term" value="F:protein serine/threonine kinase activity"/>
    <property type="evidence" value="ECO:0007669"/>
    <property type="project" value="UniProtKB-KW"/>
</dbReference>
<reference evidence="9 10" key="1">
    <citation type="submission" date="2015-01" db="EMBL/GenBank/DDBJ databases">
        <title>The Genome Sequence of Exophiala sideris CBS121828.</title>
        <authorList>
            <consortium name="The Broad Institute Genomics Platform"/>
            <person name="Cuomo C."/>
            <person name="de Hoog S."/>
            <person name="Gorbushina A."/>
            <person name="Stielow B."/>
            <person name="Teixiera M."/>
            <person name="Abouelleil A."/>
            <person name="Chapman S.B."/>
            <person name="Priest M."/>
            <person name="Young S.K."/>
            <person name="Wortman J."/>
            <person name="Nusbaum C."/>
            <person name="Birren B."/>
        </authorList>
    </citation>
    <scope>NUCLEOTIDE SEQUENCE [LARGE SCALE GENOMIC DNA]</scope>
    <source>
        <strain evidence="9 10">CBS 121828</strain>
    </source>
</reference>
<dbReference type="Gene3D" id="3.30.1120.30">
    <property type="entry name" value="POLO box domain"/>
    <property type="match status" value="1"/>
</dbReference>
<gene>
    <name evidence="9" type="ORF">PV11_01372</name>
</gene>
<protein>
    <recommendedName>
        <fullName evidence="8">Protein kinase domain-containing protein</fullName>
    </recommendedName>
</protein>
<dbReference type="SUPFAM" id="SSF56112">
    <property type="entry name" value="Protein kinase-like (PK-like)"/>
    <property type="match status" value="1"/>
</dbReference>
<evidence type="ECO:0000256" key="3">
    <source>
        <dbReference type="ARBA" id="ARBA00022741"/>
    </source>
</evidence>
<feature type="region of interest" description="Disordered" evidence="7">
    <location>
        <begin position="1"/>
        <end position="55"/>
    </location>
</feature>
<dbReference type="HOGENOM" id="CLU_000288_46_0_1"/>
<dbReference type="InterPro" id="IPR017441">
    <property type="entry name" value="Protein_kinase_ATP_BS"/>
</dbReference>
<dbReference type="GO" id="GO:0000776">
    <property type="term" value="C:kinetochore"/>
    <property type="evidence" value="ECO:0007669"/>
    <property type="project" value="TreeGrafter"/>
</dbReference>
<feature type="region of interest" description="Disordered" evidence="7">
    <location>
        <begin position="610"/>
        <end position="642"/>
    </location>
</feature>
<dbReference type="FunFam" id="1.10.510.10:FF:000652">
    <property type="entry name" value="Serine/threonine-protein kinase"/>
    <property type="match status" value="1"/>
</dbReference>
<dbReference type="InterPro" id="IPR008271">
    <property type="entry name" value="Ser/Thr_kinase_AS"/>
</dbReference>
<dbReference type="PROSITE" id="PS00108">
    <property type="entry name" value="PROTEIN_KINASE_ST"/>
    <property type="match status" value="1"/>
</dbReference>
<dbReference type="PANTHER" id="PTHR24345">
    <property type="entry name" value="SERINE/THREONINE-PROTEIN KINASE PLK"/>
    <property type="match status" value="1"/>
</dbReference>
<feature type="compositionally biased region" description="Polar residues" evidence="7">
    <location>
        <begin position="666"/>
        <end position="680"/>
    </location>
</feature>
<evidence type="ECO:0000256" key="1">
    <source>
        <dbReference type="ARBA" id="ARBA00022527"/>
    </source>
</evidence>
<organism evidence="9 10">
    <name type="scientific">Exophiala sideris</name>
    <dbReference type="NCBI Taxonomy" id="1016849"/>
    <lineage>
        <taxon>Eukaryota</taxon>
        <taxon>Fungi</taxon>
        <taxon>Dikarya</taxon>
        <taxon>Ascomycota</taxon>
        <taxon>Pezizomycotina</taxon>
        <taxon>Eurotiomycetes</taxon>
        <taxon>Chaetothyriomycetidae</taxon>
        <taxon>Chaetothyriales</taxon>
        <taxon>Herpotrichiellaceae</taxon>
        <taxon>Exophiala</taxon>
    </lineage>
</organism>
<dbReference type="GO" id="GO:0007052">
    <property type="term" value="P:mitotic spindle organization"/>
    <property type="evidence" value="ECO:0007669"/>
    <property type="project" value="TreeGrafter"/>
</dbReference>
<dbReference type="InterPro" id="IPR011009">
    <property type="entry name" value="Kinase-like_dom_sf"/>
</dbReference>
<evidence type="ECO:0000259" key="8">
    <source>
        <dbReference type="PROSITE" id="PS50011"/>
    </source>
</evidence>
<dbReference type="EMBL" id="KN846951">
    <property type="protein sequence ID" value="KIV85711.1"/>
    <property type="molecule type" value="Genomic_DNA"/>
</dbReference>
<accession>A0A0D1XCW6</accession>
<dbReference type="GO" id="GO:0005816">
    <property type="term" value="C:spindle pole body"/>
    <property type="evidence" value="ECO:0007669"/>
    <property type="project" value="TreeGrafter"/>
</dbReference>
<dbReference type="Pfam" id="PF00069">
    <property type="entry name" value="Pkinase"/>
    <property type="match status" value="1"/>
</dbReference>
<dbReference type="InterPro" id="IPR036947">
    <property type="entry name" value="POLO_box_dom_sf"/>
</dbReference>
<dbReference type="SMART" id="SM00220">
    <property type="entry name" value="S_TKc"/>
    <property type="match status" value="1"/>
</dbReference>
<keyword evidence="2" id="KW-0808">Transferase</keyword>
<dbReference type="OrthoDB" id="408964at2759"/>
<keyword evidence="1" id="KW-0723">Serine/threonine-protein kinase</keyword>
<dbReference type="PANTHER" id="PTHR24345:SF0">
    <property type="entry name" value="CELL CYCLE SERINE_THREONINE-PROTEIN KINASE CDC5_MSD2"/>
    <property type="match status" value="1"/>
</dbReference>
<dbReference type="PROSITE" id="PS50011">
    <property type="entry name" value="PROTEIN_KINASE_DOM"/>
    <property type="match status" value="1"/>
</dbReference>
<dbReference type="AlphaFoldDB" id="A0A0D1XCW6"/>
<evidence type="ECO:0000256" key="6">
    <source>
        <dbReference type="PROSITE-ProRule" id="PRU10141"/>
    </source>
</evidence>